<organism evidence="1 2">
    <name type="scientific">Acidocella aquatica</name>
    <dbReference type="NCBI Taxonomy" id="1922313"/>
    <lineage>
        <taxon>Bacteria</taxon>
        <taxon>Pseudomonadati</taxon>
        <taxon>Pseudomonadota</taxon>
        <taxon>Alphaproteobacteria</taxon>
        <taxon>Acetobacterales</taxon>
        <taxon>Acidocellaceae</taxon>
        <taxon>Acidocella</taxon>
    </lineage>
</organism>
<comment type="caution">
    <text evidence="1">The sequence shown here is derived from an EMBL/GenBank/DDBJ whole genome shotgun (WGS) entry which is preliminary data.</text>
</comment>
<reference evidence="2" key="1">
    <citation type="journal article" date="2019" name="Int. J. Syst. Evol. Microbiol.">
        <title>The Global Catalogue of Microorganisms (GCM) 10K type strain sequencing project: providing services to taxonomists for standard genome sequencing and annotation.</title>
        <authorList>
            <consortium name="The Broad Institute Genomics Platform"/>
            <consortium name="The Broad Institute Genome Sequencing Center for Infectious Disease"/>
            <person name="Wu L."/>
            <person name="Ma J."/>
        </authorList>
    </citation>
    <scope>NUCLEOTIDE SEQUENCE [LARGE SCALE GENOMIC DNA]</scope>
    <source>
        <strain evidence="2">NBRC 112502</strain>
    </source>
</reference>
<accession>A0ABQ6A7J1</accession>
<evidence type="ECO:0000313" key="1">
    <source>
        <dbReference type="EMBL" id="GLR66089.1"/>
    </source>
</evidence>
<dbReference type="SUPFAM" id="SSF57783">
    <property type="entry name" value="Zinc beta-ribbon"/>
    <property type="match status" value="1"/>
</dbReference>
<sequence length="101" mass="10914">MSDTVDFSAVNRAALANFPAIVSRWLPGGRFAGQEYTARNPRRNDRTEGSFRINANTGAWSDFATGDKGGDPVSLAAYLFSMNQPDAARKMAVMLGLEAVK</sequence>
<gene>
    <name evidence="1" type="ORF">GCM10010909_07670</name>
</gene>
<dbReference type="InterPro" id="IPR036977">
    <property type="entry name" value="DNA_primase_Znf_CHC2"/>
</dbReference>
<dbReference type="Gene3D" id="3.90.580.10">
    <property type="entry name" value="Zinc finger, CHC2-type domain"/>
    <property type="match status" value="1"/>
</dbReference>
<proteinExistence type="predicted"/>
<name>A0ABQ6A7J1_9PROT</name>
<protein>
    <recommendedName>
        <fullName evidence="3">DNA primase</fullName>
    </recommendedName>
</protein>
<evidence type="ECO:0008006" key="3">
    <source>
        <dbReference type="Google" id="ProtNLM"/>
    </source>
</evidence>
<keyword evidence="2" id="KW-1185">Reference proteome</keyword>
<dbReference type="RefSeq" id="WP_284256683.1">
    <property type="nucleotide sequence ID" value="NZ_BSOS01000009.1"/>
</dbReference>
<evidence type="ECO:0000313" key="2">
    <source>
        <dbReference type="Proteomes" id="UP001156641"/>
    </source>
</evidence>
<dbReference type="Proteomes" id="UP001156641">
    <property type="component" value="Unassembled WGS sequence"/>
</dbReference>
<dbReference type="EMBL" id="BSOS01000009">
    <property type="protein sequence ID" value="GLR66089.1"/>
    <property type="molecule type" value="Genomic_DNA"/>
</dbReference>